<dbReference type="Pfam" id="PF06167">
    <property type="entry name" value="Peptidase_M90"/>
    <property type="match status" value="1"/>
</dbReference>
<dbReference type="GO" id="GO:0005829">
    <property type="term" value="C:cytosol"/>
    <property type="evidence" value="ECO:0007669"/>
    <property type="project" value="TreeGrafter"/>
</dbReference>
<dbReference type="GO" id="GO:0004177">
    <property type="term" value="F:aminopeptidase activity"/>
    <property type="evidence" value="ECO:0007669"/>
    <property type="project" value="TreeGrafter"/>
</dbReference>
<evidence type="ECO:0000313" key="1">
    <source>
        <dbReference type="EMBL" id="KJA09455.1"/>
    </source>
</evidence>
<protein>
    <submittedName>
        <fullName evidence="1">Membrane protein</fullName>
    </submittedName>
</protein>
<proteinExistence type="predicted"/>
<dbReference type="STRING" id="80878.RP29_16450"/>
<dbReference type="PANTHER" id="PTHR30164:SF2">
    <property type="entry name" value="PROTEIN MTFA"/>
    <property type="match status" value="1"/>
</dbReference>
<dbReference type="CDD" id="cd20169">
    <property type="entry name" value="Peptidase_M90_mtfA"/>
    <property type="match status" value="1"/>
</dbReference>
<sequence length="276" mass="30952">MPPFLNRLWRSVRATVAPVPDISAELWLQTLQRYPFLARLSLPEQGKLRALSALFLDQKQFHGAHGLEVTDAMAIDIAAQACLPLLHLGDAAKALDWYDDFVTIVVHPGEAVARRQMVDEAGVVHEHAQVLLGEAMERGPVMLSWQHIANAHENTARGHNVVVHEFVHKLDMRSGNANGCPPLPAGFMGARTGRAAYEAWWNAWEPAYQDFRERVILAERFGAEKPWLDAYGATSQSEFFAVACEAYFVNRTRFAQEFASLVPVLDAFFRREAMTD</sequence>
<dbReference type="InterPro" id="IPR024079">
    <property type="entry name" value="MetalloPept_cat_dom_sf"/>
</dbReference>
<dbReference type="InterPro" id="IPR010384">
    <property type="entry name" value="MtfA_fam"/>
</dbReference>
<dbReference type="EMBL" id="JXYQ01000061">
    <property type="protein sequence ID" value="KJA09455.1"/>
    <property type="molecule type" value="Genomic_DNA"/>
</dbReference>
<name>A0A0D7K573_9BURK</name>
<dbReference type="SUPFAM" id="SSF55486">
    <property type="entry name" value="Metalloproteases ('zincins'), catalytic domain"/>
    <property type="match status" value="1"/>
</dbReference>
<dbReference type="PATRIC" id="fig|80878.5.peg.3209"/>
<dbReference type="PANTHER" id="PTHR30164">
    <property type="entry name" value="MTFA PEPTIDASE"/>
    <property type="match status" value="1"/>
</dbReference>
<dbReference type="RefSeq" id="WP_044401018.1">
    <property type="nucleotide sequence ID" value="NZ_JXYQ01000061.1"/>
</dbReference>
<dbReference type="Gene3D" id="1.10.472.150">
    <property type="entry name" value="Glucose-regulated metallo-peptidase M90, N-terminal domain"/>
    <property type="match status" value="1"/>
</dbReference>
<organism evidence="1 2">
    <name type="scientific">Acidovorax temperans</name>
    <dbReference type="NCBI Taxonomy" id="80878"/>
    <lineage>
        <taxon>Bacteria</taxon>
        <taxon>Pseudomonadati</taxon>
        <taxon>Pseudomonadota</taxon>
        <taxon>Betaproteobacteria</taxon>
        <taxon>Burkholderiales</taxon>
        <taxon>Comamonadaceae</taxon>
        <taxon>Acidovorax</taxon>
    </lineage>
</organism>
<dbReference type="InterPro" id="IPR042252">
    <property type="entry name" value="MtfA_N"/>
</dbReference>
<dbReference type="Proteomes" id="UP000032566">
    <property type="component" value="Unassembled WGS sequence"/>
</dbReference>
<dbReference type="Gene3D" id="3.40.390.10">
    <property type="entry name" value="Collagenase (Catalytic Domain)"/>
    <property type="match status" value="1"/>
</dbReference>
<accession>A0A0D7K573</accession>
<evidence type="ECO:0000313" key="2">
    <source>
        <dbReference type="Proteomes" id="UP000032566"/>
    </source>
</evidence>
<dbReference type="AlphaFoldDB" id="A0A0D7K573"/>
<comment type="caution">
    <text evidence="1">The sequence shown here is derived from an EMBL/GenBank/DDBJ whole genome shotgun (WGS) entry which is preliminary data.</text>
</comment>
<keyword evidence="2" id="KW-1185">Reference proteome</keyword>
<gene>
    <name evidence="1" type="ORF">RP29_16450</name>
</gene>
<dbReference type="GO" id="GO:0008237">
    <property type="term" value="F:metallopeptidase activity"/>
    <property type="evidence" value="ECO:0007669"/>
    <property type="project" value="InterPro"/>
</dbReference>
<dbReference type="OrthoDB" id="9786424at2"/>
<reference evidence="1 2" key="1">
    <citation type="submission" date="2014-12" db="EMBL/GenBank/DDBJ databases">
        <title>Isolation of bacteria from lake water.</title>
        <authorList>
            <person name="Sheng K.-Y."/>
            <person name="Chin P.-S."/>
            <person name="Chan K.-G."/>
            <person name="Tan G.S."/>
        </authorList>
    </citation>
    <scope>NUCLEOTIDE SEQUENCE [LARGE SCALE GENOMIC DNA]</scope>
    <source>
        <strain evidence="1 2">KY4</strain>
    </source>
</reference>